<keyword evidence="8 11" id="KW-0472">Membrane</keyword>
<keyword evidence="7" id="KW-0496">Mitochondrion</keyword>
<dbReference type="OrthoDB" id="17678at2759"/>
<feature type="region of interest" description="Disordered" evidence="10">
    <location>
        <begin position="411"/>
        <end position="431"/>
    </location>
</feature>
<comment type="subcellular location">
    <subcellularLocation>
        <location evidence="1">Mitochondrion inner membrane</location>
    </subcellularLocation>
</comment>
<name>A0A8E2AUQ5_9APHY</name>
<keyword evidence="13" id="KW-1185">Reference proteome</keyword>
<evidence type="ECO:0000313" key="13">
    <source>
        <dbReference type="Proteomes" id="UP000250043"/>
    </source>
</evidence>
<keyword evidence="5" id="KW-0809">Transit peptide</keyword>
<dbReference type="Proteomes" id="UP000250043">
    <property type="component" value="Unassembled WGS sequence"/>
</dbReference>
<reference evidence="12 13" key="1">
    <citation type="submission" date="2016-07" db="EMBL/GenBank/DDBJ databases">
        <title>Draft genome of the white-rot fungus Obba rivulosa 3A-2.</title>
        <authorList>
            <consortium name="DOE Joint Genome Institute"/>
            <person name="Miettinen O."/>
            <person name="Riley R."/>
            <person name="Acob R."/>
            <person name="Barry K."/>
            <person name="Cullen D."/>
            <person name="De Vries R."/>
            <person name="Hainaut M."/>
            <person name="Hatakka A."/>
            <person name="Henrissat B."/>
            <person name="Hilden K."/>
            <person name="Kuo R."/>
            <person name="Labutti K."/>
            <person name="Lipzen A."/>
            <person name="Makela M.R."/>
            <person name="Sandor L."/>
            <person name="Spatafora J.W."/>
            <person name="Grigoriev I.V."/>
            <person name="Hibbett D.S."/>
        </authorList>
    </citation>
    <scope>NUCLEOTIDE SEQUENCE [LARGE SCALE GENOMIC DNA]</scope>
    <source>
        <strain evidence="12 13">3A-2</strain>
    </source>
</reference>
<dbReference type="InterPro" id="IPR012571">
    <property type="entry name" value="Mdm31/Mdm32"/>
</dbReference>
<keyword evidence="3 11" id="KW-0812">Transmembrane</keyword>
<comment type="similarity">
    <text evidence="2">Belongs to the MDM31/MDM32 family.</text>
</comment>
<feature type="transmembrane region" description="Helical" evidence="11">
    <location>
        <begin position="58"/>
        <end position="78"/>
    </location>
</feature>
<evidence type="ECO:0000313" key="12">
    <source>
        <dbReference type="EMBL" id="OCH87037.1"/>
    </source>
</evidence>
<dbReference type="GO" id="GO:0007005">
    <property type="term" value="P:mitochondrion organization"/>
    <property type="evidence" value="ECO:0007669"/>
    <property type="project" value="InterPro"/>
</dbReference>
<evidence type="ECO:0000256" key="9">
    <source>
        <dbReference type="ARBA" id="ARBA00025191"/>
    </source>
</evidence>
<accession>A0A8E2AUQ5</accession>
<protein>
    <submittedName>
        <fullName evidence="12">Mitochondrial distribution and morphology protein family 31/32</fullName>
    </submittedName>
</protein>
<comment type="function">
    <text evidence="9">Involved in the organization of the mitochondrial membranes and the global structure of the mitochondria. Also required for mitochondrial distribution and mobility as well as for the maintenance of mitochondrial DNA nucleoids structures.</text>
</comment>
<evidence type="ECO:0000256" key="8">
    <source>
        <dbReference type="ARBA" id="ARBA00023136"/>
    </source>
</evidence>
<dbReference type="PANTHER" id="PTHR31068:SF0">
    <property type="entry name" value="MITOCHONDRIAL DISTRIBUTION AND MORPHOLOGY PROTEIN 31"/>
    <property type="match status" value="1"/>
</dbReference>
<dbReference type="PANTHER" id="PTHR31068">
    <property type="entry name" value="MITOCHONDRIAL DISTRIBUTION AND MORPHOLOGY PROTEIN 31"/>
    <property type="match status" value="1"/>
</dbReference>
<evidence type="ECO:0000256" key="11">
    <source>
        <dbReference type="SAM" id="Phobius"/>
    </source>
</evidence>
<proteinExistence type="inferred from homology"/>
<evidence type="ECO:0000256" key="1">
    <source>
        <dbReference type="ARBA" id="ARBA00004273"/>
    </source>
</evidence>
<keyword evidence="6 11" id="KW-1133">Transmembrane helix</keyword>
<keyword evidence="4" id="KW-0999">Mitochondrion inner membrane</keyword>
<dbReference type="GO" id="GO:0000001">
    <property type="term" value="P:mitochondrion inheritance"/>
    <property type="evidence" value="ECO:0007669"/>
    <property type="project" value="InterPro"/>
</dbReference>
<gene>
    <name evidence="12" type="ORF">OBBRIDRAFT_736882</name>
</gene>
<evidence type="ECO:0000256" key="7">
    <source>
        <dbReference type="ARBA" id="ARBA00023128"/>
    </source>
</evidence>
<dbReference type="Pfam" id="PF08118">
    <property type="entry name" value="MDM31_MDM32"/>
    <property type="match status" value="1"/>
</dbReference>
<organism evidence="12 13">
    <name type="scientific">Obba rivulosa</name>
    <dbReference type="NCBI Taxonomy" id="1052685"/>
    <lineage>
        <taxon>Eukaryota</taxon>
        <taxon>Fungi</taxon>
        <taxon>Dikarya</taxon>
        <taxon>Basidiomycota</taxon>
        <taxon>Agaricomycotina</taxon>
        <taxon>Agaricomycetes</taxon>
        <taxon>Polyporales</taxon>
        <taxon>Gelatoporiaceae</taxon>
        <taxon>Obba</taxon>
    </lineage>
</organism>
<evidence type="ECO:0000256" key="2">
    <source>
        <dbReference type="ARBA" id="ARBA00005687"/>
    </source>
</evidence>
<sequence>MSLPHLHRPTRDDFLKAANGFWQRARVRFRWLTIRSFRKYNADDISAFITWFLMSQTLWLFVGTTTFFSVLFAIASSLRLQGMLISLAEYLARAISDYLTSETGITIIFESAIVPKWKDSRISFKNVFITRRPADIETVRQRRSLGYAGHKAAAGYDVSNHPSYHSLVEEDDDAPLEDYSSEDINYSMFDLSVDSIDVTLSFTRWWQGKGLVVDAVIKGVRGVLDRRPVSWDPEHPPDPAAFRHVAQPGDFELESLQLEDVLITVYQPGGFRPYTASIFRADIRTFRKQWLFYDFLRAENVVGQFDNCLFSLHRPQSIGRTTDQELKDGQWARMSRFRIDGLNIDHLQAATTQEGPISWITSGKVDAVLDIKFPREDEEDGFEALLGELADAFSTAASSVALDRIPGQRELAKPPLSAPSDAEDARRPQREDRPQVVIDIDLRFRDLKAAVPIFANDLSYVNSALIRPIVAFMNAHRTLVPIRCRLVKDLSDFDGAWTMWETGLMDDIALKVYEAMAYHVTQVNFNRRIKAVSTWSLHMTASAILSTLRTLVDPVAAHVRDLYEQGLPYEPVGRISGTAFLTA</sequence>
<dbReference type="GO" id="GO:0005743">
    <property type="term" value="C:mitochondrial inner membrane"/>
    <property type="evidence" value="ECO:0007669"/>
    <property type="project" value="UniProtKB-SubCell"/>
</dbReference>
<evidence type="ECO:0000256" key="6">
    <source>
        <dbReference type="ARBA" id="ARBA00022989"/>
    </source>
</evidence>
<evidence type="ECO:0000256" key="5">
    <source>
        <dbReference type="ARBA" id="ARBA00022946"/>
    </source>
</evidence>
<dbReference type="AlphaFoldDB" id="A0A8E2AUQ5"/>
<evidence type="ECO:0000256" key="3">
    <source>
        <dbReference type="ARBA" id="ARBA00022692"/>
    </source>
</evidence>
<evidence type="ECO:0000256" key="4">
    <source>
        <dbReference type="ARBA" id="ARBA00022792"/>
    </source>
</evidence>
<dbReference type="EMBL" id="KV722501">
    <property type="protein sequence ID" value="OCH87037.1"/>
    <property type="molecule type" value="Genomic_DNA"/>
</dbReference>
<evidence type="ECO:0000256" key="10">
    <source>
        <dbReference type="SAM" id="MobiDB-lite"/>
    </source>
</evidence>